<proteinExistence type="predicted"/>
<keyword evidence="1" id="KW-0812">Transmembrane</keyword>
<evidence type="ECO:0000313" key="3">
    <source>
        <dbReference type="Proteomes" id="UP001485043"/>
    </source>
</evidence>
<sequence length="227" mass="25386">MKRTGIALFFEIILKLLAFLGVFIGIGFIVFGCVLQSPPKAGVPVMLVVVGVFTFIAAVCGYIGSRFRSLFLTIYLIAGSIATLVHAVMILVCFFAFEHVVARIDAIDIKDSKLISRDSIKERLKTGAWVFIWIVVAEAVSLGLAFWMRFQGELEGAYDTVEDAETAAENRRMVAMGALKSSSYSAKGLDNRAYDRTAAKMDRKYGKFSHAVDFMEGRRWYNFFRKE</sequence>
<dbReference type="PROSITE" id="PS51257">
    <property type="entry name" value="PROKAR_LIPOPROTEIN"/>
    <property type="match status" value="1"/>
</dbReference>
<keyword evidence="1" id="KW-1133">Transmembrane helix</keyword>
<keyword evidence="1" id="KW-0472">Membrane</keyword>
<name>A0AAW1SYB7_9CHLO</name>
<reference evidence="2 3" key="1">
    <citation type="journal article" date="2024" name="Nat. Commun.">
        <title>Phylogenomics reveals the evolutionary origins of lichenization in chlorophyte algae.</title>
        <authorList>
            <person name="Puginier C."/>
            <person name="Libourel C."/>
            <person name="Otte J."/>
            <person name="Skaloud P."/>
            <person name="Haon M."/>
            <person name="Grisel S."/>
            <person name="Petersen M."/>
            <person name="Berrin J.G."/>
            <person name="Delaux P.M."/>
            <person name="Dal Grande F."/>
            <person name="Keller J."/>
        </authorList>
    </citation>
    <scope>NUCLEOTIDE SEQUENCE [LARGE SCALE GENOMIC DNA]</scope>
    <source>
        <strain evidence="2 3">SAG 2523</strain>
    </source>
</reference>
<dbReference type="Proteomes" id="UP001485043">
    <property type="component" value="Unassembled WGS sequence"/>
</dbReference>
<evidence type="ECO:0000256" key="1">
    <source>
        <dbReference type="SAM" id="Phobius"/>
    </source>
</evidence>
<comment type="caution">
    <text evidence="2">The sequence shown here is derived from an EMBL/GenBank/DDBJ whole genome shotgun (WGS) entry which is preliminary data.</text>
</comment>
<dbReference type="PANTHER" id="PTHR39113:SF1">
    <property type="entry name" value="MEMBRANE LIPOPROTEIN"/>
    <property type="match status" value="1"/>
</dbReference>
<gene>
    <name evidence="2" type="ORF">WJX84_004809</name>
</gene>
<feature type="transmembrane region" description="Helical" evidence="1">
    <location>
        <begin position="43"/>
        <end position="63"/>
    </location>
</feature>
<keyword evidence="3" id="KW-1185">Reference proteome</keyword>
<dbReference type="AlphaFoldDB" id="A0AAW1SYB7"/>
<organism evidence="2 3">
    <name type="scientific">Apatococcus fuscideae</name>
    <dbReference type="NCBI Taxonomy" id="2026836"/>
    <lineage>
        <taxon>Eukaryota</taxon>
        <taxon>Viridiplantae</taxon>
        <taxon>Chlorophyta</taxon>
        <taxon>core chlorophytes</taxon>
        <taxon>Trebouxiophyceae</taxon>
        <taxon>Chlorellales</taxon>
        <taxon>Chlorellaceae</taxon>
        <taxon>Apatococcus</taxon>
    </lineage>
</organism>
<feature type="transmembrane region" description="Helical" evidence="1">
    <location>
        <begin position="128"/>
        <end position="148"/>
    </location>
</feature>
<feature type="transmembrane region" description="Helical" evidence="1">
    <location>
        <begin position="70"/>
        <end position="97"/>
    </location>
</feature>
<evidence type="ECO:0000313" key="2">
    <source>
        <dbReference type="EMBL" id="KAK9862058.1"/>
    </source>
</evidence>
<accession>A0AAW1SYB7</accession>
<dbReference type="EMBL" id="JALJOV010000662">
    <property type="protein sequence ID" value="KAK9862058.1"/>
    <property type="molecule type" value="Genomic_DNA"/>
</dbReference>
<feature type="transmembrane region" description="Helical" evidence="1">
    <location>
        <begin position="12"/>
        <end position="37"/>
    </location>
</feature>
<dbReference type="PANTHER" id="PTHR39113">
    <property type="entry name" value="MEMBRANE LIPOPROTEIN-RELATED"/>
    <property type="match status" value="1"/>
</dbReference>
<protein>
    <submittedName>
        <fullName evidence="2">Uncharacterized protein</fullName>
    </submittedName>
</protein>